<gene>
    <name evidence="6" type="ORF">BKA15_003766</name>
</gene>
<name>A0A7Y9LC48_9ACTN</name>
<organism evidence="6 7">
    <name type="scientific">Microlunatus parietis</name>
    <dbReference type="NCBI Taxonomy" id="682979"/>
    <lineage>
        <taxon>Bacteria</taxon>
        <taxon>Bacillati</taxon>
        <taxon>Actinomycetota</taxon>
        <taxon>Actinomycetes</taxon>
        <taxon>Propionibacteriales</taxon>
        <taxon>Propionibacteriaceae</taxon>
        <taxon>Microlunatus</taxon>
    </lineage>
</organism>
<dbReference type="Pfam" id="PF02547">
    <property type="entry name" value="Queuosine_synth"/>
    <property type="match status" value="1"/>
</dbReference>
<evidence type="ECO:0000256" key="5">
    <source>
        <dbReference type="SAM" id="MobiDB-lite"/>
    </source>
</evidence>
<keyword evidence="6" id="KW-0413">Isomerase</keyword>
<keyword evidence="4" id="KW-0671">Queuosine biosynthesis</keyword>
<dbReference type="PANTHER" id="PTHR30307:SF0">
    <property type="entry name" value="S-ADENOSYLMETHIONINE:TRNA RIBOSYLTRANSFERASE-ISOMERASE"/>
    <property type="match status" value="1"/>
</dbReference>
<dbReference type="Gene3D" id="2.40.10.240">
    <property type="entry name" value="QueA-like"/>
    <property type="match status" value="1"/>
</dbReference>
<reference evidence="6 7" key="1">
    <citation type="submission" date="2020-07" db="EMBL/GenBank/DDBJ databases">
        <title>Sequencing the genomes of 1000 actinobacteria strains.</title>
        <authorList>
            <person name="Klenk H.-P."/>
        </authorList>
    </citation>
    <scope>NUCLEOTIDE SEQUENCE [LARGE SCALE GENOMIC DNA]</scope>
    <source>
        <strain evidence="6 7">DSM 22083</strain>
    </source>
</reference>
<keyword evidence="1" id="KW-0963">Cytoplasm</keyword>
<keyword evidence="2 6" id="KW-0808">Transferase</keyword>
<dbReference type="GO" id="GO:0051075">
    <property type="term" value="F:S-adenosylmethionine:tRNA ribosyltransferase-isomerase activity"/>
    <property type="evidence" value="ECO:0007669"/>
    <property type="project" value="UniProtKB-EC"/>
</dbReference>
<dbReference type="EMBL" id="JACCBU010000001">
    <property type="protein sequence ID" value="NYE72437.1"/>
    <property type="molecule type" value="Genomic_DNA"/>
</dbReference>
<dbReference type="InterPro" id="IPR042119">
    <property type="entry name" value="QueA_dom2"/>
</dbReference>
<evidence type="ECO:0000256" key="4">
    <source>
        <dbReference type="ARBA" id="ARBA00022785"/>
    </source>
</evidence>
<sequence>MSALQDRPQTRFSAGAIRPATEPPELRGSGSRRPARDGVRLLVGRATGLDHLLFRDLGDVLVPGDLLVINNSATVAGQLDGVRDDRRPVVVHVANRLTDGRRVIELRTAPDAADPVLDGRAGETIELPAGASVTLLAPYPRLGSSPTGVGNRLWRAAVQTPVPLVAYLERQGRPISYGHLTRSFPLDRYQTVFALRPGSAEMPSAGRPFSTGLVTRLVAAGIQFAPITLHTTVSSPEAGEAPLPEWYAVPEATSRMINTARSRRRRVIAVGTTATRAVESAADPDGTVRPRMGWTDLVIRPARPVRAVSGLISGWHEPEASHLLLVEAVAGADLTQRAYDAAIEHGYLWHEFGDSTLLLP</sequence>
<dbReference type="GO" id="GO:0008616">
    <property type="term" value="P:tRNA queuosine(34) biosynthetic process"/>
    <property type="evidence" value="ECO:0007669"/>
    <property type="project" value="UniProtKB-KW"/>
</dbReference>
<dbReference type="InterPro" id="IPR036100">
    <property type="entry name" value="QueA_sf"/>
</dbReference>
<dbReference type="EC" id="2.4.99.17" evidence="6"/>
<keyword evidence="3" id="KW-0949">S-adenosyl-L-methionine</keyword>
<evidence type="ECO:0000256" key="3">
    <source>
        <dbReference type="ARBA" id="ARBA00022691"/>
    </source>
</evidence>
<protein>
    <submittedName>
        <fullName evidence="6">S-adenosylmethionine:tRNA ribosyltransferase-isomerase</fullName>
        <ecNumber evidence="6">2.4.99.17</ecNumber>
    </submittedName>
</protein>
<accession>A0A7Y9LC48</accession>
<evidence type="ECO:0000313" key="7">
    <source>
        <dbReference type="Proteomes" id="UP000569914"/>
    </source>
</evidence>
<feature type="region of interest" description="Disordered" evidence="5">
    <location>
        <begin position="1"/>
        <end position="34"/>
    </location>
</feature>
<evidence type="ECO:0000313" key="6">
    <source>
        <dbReference type="EMBL" id="NYE72437.1"/>
    </source>
</evidence>
<dbReference type="PANTHER" id="PTHR30307">
    <property type="entry name" value="S-ADENOSYLMETHIONINE:TRNA RIBOSYLTRANSFERASE-ISOMERASE"/>
    <property type="match status" value="1"/>
</dbReference>
<dbReference type="Proteomes" id="UP000569914">
    <property type="component" value="Unassembled WGS sequence"/>
</dbReference>
<evidence type="ECO:0000256" key="1">
    <source>
        <dbReference type="ARBA" id="ARBA00022490"/>
    </source>
</evidence>
<dbReference type="RefSeq" id="WP_179753222.1">
    <property type="nucleotide sequence ID" value="NZ_JACCBU010000001.1"/>
</dbReference>
<keyword evidence="7" id="KW-1185">Reference proteome</keyword>
<dbReference type="SUPFAM" id="SSF111337">
    <property type="entry name" value="QueA-like"/>
    <property type="match status" value="1"/>
</dbReference>
<dbReference type="AlphaFoldDB" id="A0A7Y9LC48"/>
<dbReference type="InterPro" id="IPR042118">
    <property type="entry name" value="QueA_dom1"/>
</dbReference>
<comment type="caution">
    <text evidence="6">The sequence shown here is derived from an EMBL/GenBank/DDBJ whole genome shotgun (WGS) entry which is preliminary data.</text>
</comment>
<dbReference type="InterPro" id="IPR003699">
    <property type="entry name" value="QueA"/>
</dbReference>
<proteinExistence type="predicted"/>
<dbReference type="Gene3D" id="3.40.1780.10">
    <property type="entry name" value="QueA-like"/>
    <property type="match status" value="1"/>
</dbReference>
<evidence type="ECO:0000256" key="2">
    <source>
        <dbReference type="ARBA" id="ARBA00022679"/>
    </source>
</evidence>
<keyword evidence="6" id="KW-0328">Glycosyltransferase</keyword>